<reference evidence="3" key="2">
    <citation type="submission" date="2021-04" db="EMBL/GenBank/DDBJ databases">
        <authorList>
            <person name="Gilroy R."/>
        </authorList>
    </citation>
    <scope>NUCLEOTIDE SEQUENCE</scope>
    <source>
        <strain evidence="3">26628</strain>
    </source>
</reference>
<evidence type="ECO:0000313" key="4">
    <source>
        <dbReference type="Proteomes" id="UP000824249"/>
    </source>
</evidence>
<organism evidence="3 4">
    <name type="scientific">Candidatus Borkfalkia faecigallinarum</name>
    <dbReference type="NCBI Taxonomy" id="2838509"/>
    <lineage>
        <taxon>Bacteria</taxon>
        <taxon>Bacillati</taxon>
        <taxon>Bacillota</taxon>
        <taxon>Clostridia</taxon>
        <taxon>Christensenellales</taxon>
        <taxon>Christensenellaceae</taxon>
        <taxon>Candidatus Borkfalkia</taxon>
    </lineage>
</organism>
<comment type="caution">
    <text evidence="3">The sequence shown here is derived from an EMBL/GenBank/DDBJ whole genome shotgun (WGS) entry which is preliminary data.</text>
</comment>
<sequence length="248" mass="26697">MKKFRFLAAMLAAAALLALFLPASAAAAESDGEGAGSEAPSYARIEQDGVYLYRSPSADAGLFVLPRSYFVRLAGEAGDYYAVEYLTGTQGRTAVRGYCLRDQVSPVDYVPSVPYLCYEVDVTFRTEADAGLPAGFITEYTVGAPFYGTFRFGSSTYYYVELNGAFGYVPATACSLLDYPLNTEHTEVAAPETQPEAQEQPQAGGGLSVAAIVLLCVLGAAGLGLLYFLFRPAHKKRVHEEEAEEFYG</sequence>
<dbReference type="EMBL" id="DXFD01000036">
    <property type="protein sequence ID" value="HIX46457.1"/>
    <property type="molecule type" value="Genomic_DNA"/>
</dbReference>
<evidence type="ECO:0000256" key="2">
    <source>
        <dbReference type="SAM" id="SignalP"/>
    </source>
</evidence>
<protein>
    <recommendedName>
        <fullName evidence="5">SH3 domain-containing protein</fullName>
    </recommendedName>
</protein>
<keyword evidence="1" id="KW-0812">Transmembrane</keyword>
<reference evidence="3" key="1">
    <citation type="journal article" date="2021" name="PeerJ">
        <title>Extensive microbial diversity within the chicken gut microbiome revealed by metagenomics and culture.</title>
        <authorList>
            <person name="Gilroy R."/>
            <person name="Ravi A."/>
            <person name="Getino M."/>
            <person name="Pursley I."/>
            <person name="Horton D.L."/>
            <person name="Alikhan N.F."/>
            <person name="Baker D."/>
            <person name="Gharbi K."/>
            <person name="Hall N."/>
            <person name="Watson M."/>
            <person name="Adriaenssens E.M."/>
            <person name="Foster-Nyarko E."/>
            <person name="Jarju S."/>
            <person name="Secka A."/>
            <person name="Antonio M."/>
            <person name="Oren A."/>
            <person name="Chaudhuri R.R."/>
            <person name="La Ragione R."/>
            <person name="Hildebrand F."/>
            <person name="Pallen M.J."/>
        </authorList>
    </citation>
    <scope>NUCLEOTIDE SEQUENCE</scope>
    <source>
        <strain evidence="3">26628</strain>
    </source>
</reference>
<feature type="signal peptide" evidence="2">
    <location>
        <begin position="1"/>
        <end position="25"/>
    </location>
</feature>
<keyword evidence="1" id="KW-0472">Membrane</keyword>
<dbReference type="Proteomes" id="UP000824249">
    <property type="component" value="Unassembled WGS sequence"/>
</dbReference>
<keyword evidence="2" id="KW-0732">Signal</keyword>
<evidence type="ECO:0000256" key="1">
    <source>
        <dbReference type="SAM" id="Phobius"/>
    </source>
</evidence>
<evidence type="ECO:0000313" key="3">
    <source>
        <dbReference type="EMBL" id="HIX46457.1"/>
    </source>
</evidence>
<keyword evidence="1" id="KW-1133">Transmembrane helix</keyword>
<accession>A0A9D1VUA5</accession>
<evidence type="ECO:0008006" key="5">
    <source>
        <dbReference type="Google" id="ProtNLM"/>
    </source>
</evidence>
<feature type="chain" id="PRO_5038504193" description="SH3 domain-containing protein" evidence="2">
    <location>
        <begin position="26"/>
        <end position="248"/>
    </location>
</feature>
<feature type="transmembrane region" description="Helical" evidence="1">
    <location>
        <begin position="207"/>
        <end position="230"/>
    </location>
</feature>
<name>A0A9D1VUA5_9FIRM</name>
<proteinExistence type="predicted"/>
<gene>
    <name evidence="3" type="ORF">H9737_02060</name>
</gene>
<dbReference type="AlphaFoldDB" id="A0A9D1VUA5"/>